<evidence type="ECO:0000313" key="2">
    <source>
        <dbReference type="Proteomes" id="UP000275408"/>
    </source>
</evidence>
<protein>
    <submittedName>
        <fullName evidence="1">Uncharacterized protein</fullName>
    </submittedName>
</protein>
<sequence length="68" mass="7598">MERLGIRPEKGDKEKTFQLAQPPGAKEILIFASAATTGGGNFHRDFFEFSTSQEDKKFAQYQSVATDK</sequence>
<gene>
    <name evidence="1" type="ORF">pdam_00004927</name>
</gene>
<keyword evidence="2" id="KW-1185">Reference proteome</keyword>
<comment type="caution">
    <text evidence="1">The sequence shown here is derived from an EMBL/GenBank/DDBJ whole genome shotgun (WGS) entry which is preliminary data.</text>
</comment>
<dbReference type="EMBL" id="RCHS01003371">
    <property type="protein sequence ID" value="RMX42380.1"/>
    <property type="molecule type" value="Genomic_DNA"/>
</dbReference>
<evidence type="ECO:0000313" key="1">
    <source>
        <dbReference type="EMBL" id="RMX42380.1"/>
    </source>
</evidence>
<dbReference type="AlphaFoldDB" id="A0A3M6TLZ1"/>
<organism evidence="1 2">
    <name type="scientific">Pocillopora damicornis</name>
    <name type="common">Cauliflower coral</name>
    <name type="synonym">Millepora damicornis</name>
    <dbReference type="NCBI Taxonomy" id="46731"/>
    <lineage>
        <taxon>Eukaryota</taxon>
        <taxon>Metazoa</taxon>
        <taxon>Cnidaria</taxon>
        <taxon>Anthozoa</taxon>
        <taxon>Hexacorallia</taxon>
        <taxon>Scleractinia</taxon>
        <taxon>Astrocoeniina</taxon>
        <taxon>Pocilloporidae</taxon>
        <taxon>Pocillopora</taxon>
    </lineage>
</organism>
<name>A0A3M6TLZ1_POCDA</name>
<accession>A0A3M6TLZ1</accession>
<reference evidence="1 2" key="1">
    <citation type="journal article" date="2018" name="Sci. Rep.">
        <title>Comparative analysis of the Pocillopora damicornis genome highlights role of immune system in coral evolution.</title>
        <authorList>
            <person name="Cunning R."/>
            <person name="Bay R.A."/>
            <person name="Gillette P."/>
            <person name="Baker A.C."/>
            <person name="Traylor-Knowles N."/>
        </authorList>
    </citation>
    <scope>NUCLEOTIDE SEQUENCE [LARGE SCALE GENOMIC DNA]</scope>
    <source>
        <strain evidence="1">RSMAS</strain>
        <tissue evidence="1">Whole animal</tissue>
    </source>
</reference>
<proteinExistence type="predicted"/>
<dbReference type="Proteomes" id="UP000275408">
    <property type="component" value="Unassembled WGS sequence"/>
</dbReference>